<dbReference type="SUPFAM" id="SSF48013">
    <property type="entry name" value="NusB-like"/>
    <property type="match status" value="1"/>
</dbReference>
<dbReference type="HAMAP" id="MF_00073">
    <property type="entry name" value="NusB"/>
    <property type="match status" value="1"/>
</dbReference>
<sequence length="136" mass="15544">MNRRVARLRAAQALYQMDLTNSDIESAIESVLDDNEEQSEFFKQLIYGTTEKREKIDETISVNLKGWTISRMGHVDRAIIRMAMFEMLEVEDIPVNVTFNEAIELAKAFGGEEAGRFVNGVLSKSIETLNLDRKRN</sequence>
<dbReference type="Gene3D" id="1.10.940.10">
    <property type="entry name" value="NusB-like"/>
    <property type="match status" value="1"/>
</dbReference>
<evidence type="ECO:0000256" key="4">
    <source>
        <dbReference type="ARBA" id="ARBA00023015"/>
    </source>
</evidence>
<dbReference type="InterPro" id="IPR011605">
    <property type="entry name" value="NusB_fam"/>
</dbReference>
<dbReference type="EMBL" id="CP162551">
    <property type="protein sequence ID" value="XDI36406.1"/>
    <property type="molecule type" value="Genomic_DNA"/>
</dbReference>
<dbReference type="GO" id="GO:0006353">
    <property type="term" value="P:DNA-templated transcription termination"/>
    <property type="evidence" value="ECO:0007669"/>
    <property type="project" value="UniProtKB-UniRule"/>
</dbReference>
<dbReference type="GO" id="GO:0031564">
    <property type="term" value="P:transcription antitermination"/>
    <property type="evidence" value="ECO:0007669"/>
    <property type="project" value="UniProtKB-KW"/>
</dbReference>
<dbReference type="GO" id="GO:0003723">
    <property type="term" value="F:RNA binding"/>
    <property type="evidence" value="ECO:0007669"/>
    <property type="project" value="UniProtKB-UniRule"/>
</dbReference>
<evidence type="ECO:0000256" key="5">
    <source>
        <dbReference type="ARBA" id="ARBA00023163"/>
    </source>
</evidence>
<comment type="similarity">
    <text evidence="1 6">Belongs to the NusB family.</text>
</comment>
<organism evidence="8">
    <name type="scientific">Alkalihalophilus sp. As8PL</name>
    <dbReference type="NCBI Taxonomy" id="3237103"/>
    <lineage>
        <taxon>Bacteria</taxon>
        <taxon>Bacillati</taxon>
        <taxon>Bacillota</taxon>
        <taxon>Bacilli</taxon>
        <taxon>Bacillales</taxon>
        <taxon>Bacillaceae</taxon>
        <taxon>Alkalihalophilus</taxon>
    </lineage>
</organism>
<dbReference type="PANTHER" id="PTHR11078:SF3">
    <property type="entry name" value="ANTITERMINATION NUSB DOMAIN-CONTAINING PROTEIN"/>
    <property type="match status" value="1"/>
</dbReference>
<dbReference type="GO" id="GO:0005829">
    <property type="term" value="C:cytosol"/>
    <property type="evidence" value="ECO:0007669"/>
    <property type="project" value="TreeGrafter"/>
</dbReference>
<protein>
    <recommendedName>
        <fullName evidence="6">Transcription antitermination protein NusB</fullName>
    </recommendedName>
    <alternativeName>
        <fullName evidence="6">Antitermination factor NusB</fullName>
    </alternativeName>
</protein>
<keyword evidence="3 6" id="KW-0694">RNA-binding</keyword>
<dbReference type="Pfam" id="PF01029">
    <property type="entry name" value="NusB"/>
    <property type="match status" value="1"/>
</dbReference>
<keyword evidence="5 6" id="KW-0804">Transcription</keyword>
<evidence type="ECO:0000256" key="1">
    <source>
        <dbReference type="ARBA" id="ARBA00005952"/>
    </source>
</evidence>
<keyword evidence="2 6" id="KW-0889">Transcription antitermination</keyword>
<dbReference type="PANTHER" id="PTHR11078">
    <property type="entry name" value="N UTILIZATION SUBSTANCE PROTEIN B-RELATED"/>
    <property type="match status" value="1"/>
</dbReference>
<dbReference type="InterPro" id="IPR035926">
    <property type="entry name" value="NusB-like_sf"/>
</dbReference>
<dbReference type="CDD" id="cd00619">
    <property type="entry name" value="Terminator_NusB"/>
    <property type="match status" value="1"/>
</dbReference>
<dbReference type="RefSeq" id="WP_368503854.1">
    <property type="nucleotide sequence ID" value="NZ_CP162551.1"/>
</dbReference>
<evidence type="ECO:0000259" key="7">
    <source>
        <dbReference type="Pfam" id="PF01029"/>
    </source>
</evidence>
<name>A0AB39BSS8_9BACI</name>
<gene>
    <name evidence="6 8" type="primary">nusB</name>
    <name evidence="8" type="ORF">AB3N04_17240</name>
</gene>
<keyword evidence="4 6" id="KW-0805">Transcription regulation</keyword>
<evidence type="ECO:0000256" key="3">
    <source>
        <dbReference type="ARBA" id="ARBA00022884"/>
    </source>
</evidence>
<feature type="domain" description="NusB/RsmB/TIM44" evidence="7">
    <location>
        <begin position="5"/>
        <end position="125"/>
    </location>
</feature>
<reference evidence="8" key="1">
    <citation type="submission" date="2024-07" db="EMBL/GenBank/DDBJ databases">
        <title>Identification and characteristics of an arsenic-resistant bacterial isolate, which belongs to a novel species.</title>
        <authorList>
            <person name="Juszczyk A."/>
            <person name="Kowalczyk A."/>
            <person name="Was K."/>
            <person name="Kosowicz W."/>
            <person name="Budzyn A."/>
            <person name="Latowski D."/>
        </authorList>
    </citation>
    <scope>NUCLEOTIDE SEQUENCE</scope>
    <source>
        <strain evidence="8">As8PL</strain>
    </source>
</reference>
<dbReference type="InterPro" id="IPR006027">
    <property type="entry name" value="NusB_RsmB_TIM44"/>
</dbReference>
<accession>A0AB39BSS8</accession>
<dbReference type="AlphaFoldDB" id="A0AB39BSS8"/>
<evidence type="ECO:0000313" key="8">
    <source>
        <dbReference type="EMBL" id="XDI36406.1"/>
    </source>
</evidence>
<evidence type="ECO:0000256" key="6">
    <source>
        <dbReference type="HAMAP-Rule" id="MF_00073"/>
    </source>
</evidence>
<evidence type="ECO:0000256" key="2">
    <source>
        <dbReference type="ARBA" id="ARBA00022814"/>
    </source>
</evidence>
<dbReference type="NCBIfam" id="TIGR01951">
    <property type="entry name" value="nusB"/>
    <property type="match status" value="1"/>
</dbReference>
<proteinExistence type="inferred from homology"/>
<comment type="function">
    <text evidence="6">Involved in transcription antitermination. Required for transcription of ribosomal RNA (rRNA) genes. Binds specifically to the boxA antiterminator sequence of the ribosomal RNA (rrn) operons.</text>
</comment>